<dbReference type="OrthoDB" id="9776919at2"/>
<reference evidence="4" key="2">
    <citation type="submission" date="2015-05" db="EMBL/GenBank/DDBJ databases">
        <title>Complete genome sequence of Corynebacterium uterequi DSM 45634, isolated from the uterus of a maiden mare.</title>
        <authorList>
            <person name="Ruckert C."/>
            <person name="Albersmeier A."/>
            <person name="Winkler A."/>
            <person name="Tauch A."/>
        </authorList>
    </citation>
    <scope>NUCLEOTIDE SEQUENCE [LARGE SCALE GENOMIC DNA]</scope>
    <source>
        <strain evidence="4">DSM 45634</strain>
    </source>
</reference>
<sequence>MTLQLHDESARPLLDRIAAHLPETGRIGVAFSGGVDSTVLLAACHYLLGPERTLGILAVSASLAARERAQAHDVAEFIGAEVVEVTTKEQELEGYRANDVDRCYFCKTEMFDTIDAQVVASHGLGAVAYGENADDALRPDRPGAQAATEHNVLRPLAAAGLTKAEVRSLAHAFALPNADKPAAPCLASRIPHGMSVDPEKLAQIEALELALYRLGFSESRVRHHGTIARIELPRKEMARALELDTADAIHAAAIEAGFTFAAVDVRGIQSGVMTLTLLLEKGKLSYAGANKEGR</sequence>
<reference evidence="3 4" key="1">
    <citation type="journal article" date="2015" name="Genome Announc.">
        <title>Virulence Factor Genes Detected in the Complete Genome Sequence of Corynebacterium uterequi DSM 45634, Isolated from the Uterus of a Maiden Mare.</title>
        <authorList>
            <person name="Ruckert C."/>
            <person name="Kriete M."/>
            <person name="Jaenicke S."/>
            <person name="Winkler A."/>
            <person name="Tauch A."/>
        </authorList>
    </citation>
    <scope>NUCLEOTIDE SEQUENCE [LARGE SCALE GENOMIC DNA]</scope>
    <source>
        <strain evidence="3 4">DSM 45634</strain>
    </source>
</reference>
<proteinExistence type="predicted"/>
<keyword evidence="4" id="KW-1185">Reference proteome</keyword>
<dbReference type="STRING" id="1072256.CUTER_10190"/>
<dbReference type="InterPro" id="IPR005232">
    <property type="entry name" value="LarE"/>
</dbReference>
<feature type="domain" description="Asparagine synthetase" evidence="2">
    <location>
        <begin position="15"/>
        <end position="95"/>
    </location>
</feature>
<dbReference type="Gene3D" id="3.40.50.620">
    <property type="entry name" value="HUPs"/>
    <property type="match status" value="1"/>
</dbReference>
<dbReference type="InterPro" id="IPR014729">
    <property type="entry name" value="Rossmann-like_a/b/a_fold"/>
</dbReference>
<dbReference type="RefSeq" id="WP_047260301.1">
    <property type="nucleotide sequence ID" value="NZ_CP011546.1"/>
</dbReference>
<dbReference type="GO" id="GO:0004066">
    <property type="term" value="F:asparagine synthase (glutamine-hydrolyzing) activity"/>
    <property type="evidence" value="ECO:0007669"/>
    <property type="project" value="InterPro"/>
</dbReference>
<dbReference type="PIRSF" id="PIRSF006661">
    <property type="entry name" value="PP-lp_UCP006661"/>
    <property type="match status" value="1"/>
</dbReference>
<dbReference type="PANTHER" id="PTHR43169">
    <property type="entry name" value="EXSB FAMILY PROTEIN"/>
    <property type="match status" value="1"/>
</dbReference>
<feature type="active site" description="Nucleophile and sulfur donor" evidence="1">
    <location>
        <position position="185"/>
    </location>
</feature>
<dbReference type="GO" id="GO:0016783">
    <property type="term" value="F:sulfurtransferase activity"/>
    <property type="evidence" value="ECO:0007669"/>
    <property type="project" value="InterPro"/>
</dbReference>
<dbReference type="InterPro" id="IPR001962">
    <property type="entry name" value="Asn_synthase"/>
</dbReference>
<dbReference type="SUPFAM" id="SSF52402">
    <property type="entry name" value="Adenine nucleotide alpha hydrolases-like"/>
    <property type="match status" value="1"/>
</dbReference>
<dbReference type="AlphaFoldDB" id="A0A0G3HGU9"/>
<dbReference type="Pfam" id="PF00733">
    <property type="entry name" value="Asn_synthase"/>
    <property type="match status" value="1"/>
</dbReference>
<protein>
    <submittedName>
        <fullName evidence="3">Putative TIGR00268 family protein</fullName>
    </submittedName>
</protein>
<gene>
    <name evidence="3" type="ORF">CUTER_10190</name>
</gene>
<dbReference type="PANTHER" id="PTHR43169:SF2">
    <property type="entry name" value="NAD_GMP SYNTHASE DOMAIN-CONTAINING PROTEIN"/>
    <property type="match status" value="1"/>
</dbReference>
<dbReference type="InterPro" id="IPR052188">
    <property type="entry name" value="Ni-pincer_cofactor_biosynth"/>
</dbReference>
<evidence type="ECO:0000313" key="4">
    <source>
        <dbReference type="Proteomes" id="UP000035548"/>
    </source>
</evidence>
<name>A0A0G3HGU9_9CORY</name>
<evidence type="ECO:0000259" key="2">
    <source>
        <dbReference type="Pfam" id="PF00733"/>
    </source>
</evidence>
<dbReference type="KEGG" id="cut:CUTER_10190"/>
<dbReference type="CDD" id="cd01990">
    <property type="entry name" value="LarE-like"/>
    <property type="match status" value="1"/>
</dbReference>
<accession>A0A0G3HGU9</accession>
<dbReference type="EMBL" id="CP011546">
    <property type="protein sequence ID" value="AKK12005.1"/>
    <property type="molecule type" value="Genomic_DNA"/>
</dbReference>
<dbReference type="GO" id="GO:0006529">
    <property type="term" value="P:asparagine biosynthetic process"/>
    <property type="evidence" value="ECO:0007669"/>
    <property type="project" value="InterPro"/>
</dbReference>
<dbReference type="Proteomes" id="UP000035548">
    <property type="component" value="Chromosome"/>
</dbReference>
<dbReference type="PATRIC" id="fig|1072256.5.peg.2006"/>
<organism evidence="3 4">
    <name type="scientific">Corynebacterium uterequi</name>
    <dbReference type="NCBI Taxonomy" id="1072256"/>
    <lineage>
        <taxon>Bacteria</taxon>
        <taxon>Bacillati</taxon>
        <taxon>Actinomycetota</taxon>
        <taxon>Actinomycetes</taxon>
        <taxon>Mycobacteriales</taxon>
        <taxon>Corynebacteriaceae</taxon>
        <taxon>Corynebacterium</taxon>
    </lineage>
</organism>
<evidence type="ECO:0000256" key="1">
    <source>
        <dbReference type="PIRSR" id="PIRSR006661-1"/>
    </source>
</evidence>
<dbReference type="NCBIfam" id="TIGR00268">
    <property type="entry name" value="ATP-dependent sacrificial sulfur transferase LarE"/>
    <property type="match status" value="1"/>
</dbReference>
<evidence type="ECO:0000313" key="3">
    <source>
        <dbReference type="EMBL" id="AKK12005.1"/>
    </source>
</evidence>